<name>A0A401TZ64_CHIPU</name>
<feature type="non-terminal residue" evidence="1">
    <location>
        <position position="60"/>
    </location>
</feature>
<protein>
    <submittedName>
        <fullName evidence="1">Uncharacterized protein</fullName>
    </submittedName>
</protein>
<accession>A0A401TZ64</accession>
<gene>
    <name evidence="1" type="ORF">chiPu_0031954</name>
</gene>
<proteinExistence type="predicted"/>
<organism evidence="1 2">
    <name type="scientific">Chiloscyllium punctatum</name>
    <name type="common">Brownbanded bambooshark</name>
    <name type="synonym">Hemiscyllium punctatum</name>
    <dbReference type="NCBI Taxonomy" id="137246"/>
    <lineage>
        <taxon>Eukaryota</taxon>
        <taxon>Metazoa</taxon>
        <taxon>Chordata</taxon>
        <taxon>Craniata</taxon>
        <taxon>Vertebrata</taxon>
        <taxon>Chondrichthyes</taxon>
        <taxon>Elasmobranchii</taxon>
        <taxon>Galeomorphii</taxon>
        <taxon>Galeoidea</taxon>
        <taxon>Orectolobiformes</taxon>
        <taxon>Hemiscylliidae</taxon>
        <taxon>Chiloscyllium</taxon>
    </lineage>
</organism>
<dbReference type="EMBL" id="BEZZ01223317">
    <property type="protein sequence ID" value="GCC47915.1"/>
    <property type="molecule type" value="Genomic_DNA"/>
</dbReference>
<dbReference type="AlphaFoldDB" id="A0A401TZ64"/>
<comment type="caution">
    <text evidence="1">The sequence shown here is derived from an EMBL/GenBank/DDBJ whole genome shotgun (WGS) entry which is preliminary data.</text>
</comment>
<reference evidence="1 2" key="1">
    <citation type="journal article" date="2018" name="Nat. Ecol. Evol.">
        <title>Shark genomes provide insights into elasmobranch evolution and the origin of vertebrates.</title>
        <authorList>
            <person name="Hara Y"/>
            <person name="Yamaguchi K"/>
            <person name="Onimaru K"/>
            <person name="Kadota M"/>
            <person name="Koyanagi M"/>
            <person name="Keeley SD"/>
            <person name="Tatsumi K"/>
            <person name="Tanaka K"/>
            <person name="Motone F"/>
            <person name="Kageyama Y"/>
            <person name="Nozu R"/>
            <person name="Adachi N"/>
            <person name="Nishimura O"/>
            <person name="Nakagawa R"/>
            <person name="Tanegashima C"/>
            <person name="Kiyatake I"/>
            <person name="Matsumoto R"/>
            <person name="Murakumo K"/>
            <person name="Nishida K"/>
            <person name="Terakita A"/>
            <person name="Kuratani S"/>
            <person name="Sato K"/>
            <person name="Hyodo S Kuraku.S."/>
        </authorList>
    </citation>
    <scope>NUCLEOTIDE SEQUENCE [LARGE SCALE GENOMIC DNA]</scope>
</reference>
<evidence type="ECO:0000313" key="1">
    <source>
        <dbReference type="EMBL" id="GCC47915.1"/>
    </source>
</evidence>
<keyword evidence="2" id="KW-1185">Reference proteome</keyword>
<sequence>MERVTLKVGAAIEDILGEMRSQVQPIASMLQKIQYLGERLEEVESRLRPRKLRWSPRPVG</sequence>
<dbReference type="Proteomes" id="UP000287033">
    <property type="component" value="Unassembled WGS sequence"/>
</dbReference>
<evidence type="ECO:0000313" key="2">
    <source>
        <dbReference type="Proteomes" id="UP000287033"/>
    </source>
</evidence>